<name>A0ABY6UGB8_BIOOC</name>
<evidence type="ECO:0000313" key="8">
    <source>
        <dbReference type="EMBL" id="VUC30246.1"/>
    </source>
</evidence>
<dbReference type="PROSITE" id="PS00216">
    <property type="entry name" value="SUGAR_TRANSPORT_1"/>
    <property type="match status" value="1"/>
</dbReference>
<evidence type="ECO:0000313" key="9">
    <source>
        <dbReference type="Proteomes" id="UP000766486"/>
    </source>
</evidence>
<dbReference type="PANTHER" id="PTHR48022">
    <property type="entry name" value="PLASTIDIC GLUCOSE TRANSPORTER 4"/>
    <property type="match status" value="1"/>
</dbReference>
<dbReference type="Proteomes" id="UP000766486">
    <property type="component" value="Unassembled WGS sequence"/>
</dbReference>
<dbReference type="EMBL" id="CABFNS010000815">
    <property type="protein sequence ID" value="VUC30246.1"/>
    <property type="molecule type" value="Genomic_DNA"/>
</dbReference>
<evidence type="ECO:0000256" key="5">
    <source>
        <dbReference type="ARBA" id="ARBA00023136"/>
    </source>
</evidence>
<keyword evidence="5 6" id="KW-0472">Membrane</keyword>
<feature type="transmembrane region" description="Helical" evidence="6">
    <location>
        <begin position="207"/>
        <end position="224"/>
    </location>
</feature>
<keyword evidence="9" id="KW-1185">Reference proteome</keyword>
<evidence type="ECO:0000256" key="1">
    <source>
        <dbReference type="ARBA" id="ARBA00004141"/>
    </source>
</evidence>
<feature type="transmembrane region" description="Helical" evidence="6">
    <location>
        <begin position="113"/>
        <end position="133"/>
    </location>
</feature>
<accession>A0ABY6UGB8</accession>
<evidence type="ECO:0000256" key="6">
    <source>
        <dbReference type="SAM" id="Phobius"/>
    </source>
</evidence>
<dbReference type="Gene3D" id="1.20.1250.20">
    <property type="entry name" value="MFS general substrate transporter like domains"/>
    <property type="match status" value="1"/>
</dbReference>
<evidence type="ECO:0000256" key="3">
    <source>
        <dbReference type="ARBA" id="ARBA00022692"/>
    </source>
</evidence>
<sequence length="520" mass="56992">MAPQAPKLKADGLPEARELAPTIPKSRLDTKHWWRHKNLRLLNLLLLVPLLSVYSQGFDGSMMNGLQSVSNWREYFGTPSGATLGIFNAAYPLGGVIGVFFISPVADNYGRKVAIGAGAGLCCAGAAIQAGAVNLPMFVISRVVIGAASVLVGGVGAPLITEIAHPEHRSTATALFLTFYSLGAITAAWCTFGTFRIDGSASWRIPSALQALPSVIQLITIWFVPESPRWLVSKGRKEEALAMLTKYHGEGDAGDPVVLFEYHEITTALEAEEEMAQHTYFGALKEFVTNPGNRRRLAVMVWAAICSQMSGNAFVSYYLAPILSSVGLTSDLNQTLVNATMQMVSWFSAMYFATFPEKFGRRVLFLWSLVFMWLIDIAITAGSAMFQKDQTNQAAGYAVVALLYLFSPAYNLGFNGNLGLYIPEILPFRLRTRGLAIFYFTQFGFMILSTFAVPVGLENIKWRLYPIFVAWVMVEFVGVYLLFPETKGPSLEDIAIIFDGPKAKDIEGDVDHVETAPAEK</sequence>
<dbReference type="InterPro" id="IPR005828">
    <property type="entry name" value="MFS_sugar_transport-like"/>
</dbReference>
<feature type="transmembrane region" description="Helical" evidence="6">
    <location>
        <begin position="364"/>
        <end position="382"/>
    </location>
</feature>
<feature type="transmembrane region" description="Helical" evidence="6">
    <location>
        <begin position="332"/>
        <end position="352"/>
    </location>
</feature>
<dbReference type="InterPro" id="IPR050360">
    <property type="entry name" value="MFS_Sugar_Transporters"/>
</dbReference>
<evidence type="ECO:0000256" key="4">
    <source>
        <dbReference type="ARBA" id="ARBA00022989"/>
    </source>
</evidence>
<organism evidence="8 9">
    <name type="scientific">Bionectria ochroleuca</name>
    <name type="common">Gliocladium roseum</name>
    <dbReference type="NCBI Taxonomy" id="29856"/>
    <lineage>
        <taxon>Eukaryota</taxon>
        <taxon>Fungi</taxon>
        <taxon>Dikarya</taxon>
        <taxon>Ascomycota</taxon>
        <taxon>Pezizomycotina</taxon>
        <taxon>Sordariomycetes</taxon>
        <taxon>Hypocreomycetidae</taxon>
        <taxon>Hypocreales</taxon>
        <taxon>Bionectriaceae</taxon>
        <taxon>Clonostachys</taxon>
    </lineage>
</organism>
<dbReference type="PANTHER" id="PTHR48022:SF24">
    <property type="entry name" value="HEXOSE TRANSPORTER PROTEIN (AFU_ORTHOLOGUE AFUA_8G04480)"/>
    <property type="match status" value="1"/>
</dbReference>
<dbReference type="InterPro" id="IPR036259">
    <property type="entry name" value="MFS_trans_sf"/>
</dbReference>
<feature type="transmembrane region" description="Helical" evidence="6">
    <location>
        <begin position="297"/>
        <end position="320"/>
    </location>
</feature>
<feature type="transmembrane region" description="Helical" evidence="6">
    <location>
        <begin position="41"/>
        <end position="58"/>
    </location>
</feature>
<reference evidence="8 9" key="1">
    <citation type="submission" date="2019-06" db="EMBL/GenBank/DDBJ databases">
        <authorList>
            <person name="Broberg M."/>
        </authorList>
    </citation>
    <scope>NUCLEOTIDE SEQUENCE [LARGE SCALE GENOMIC DNA]</scope>
</reference>
<comment type="similarity">
    <text evidence="2">Belongs to the major facilitator superfamily. Sugar transporter (TC 2.A.1.1) family.</text>
</comment>
<keyword evidence="4 6" id="KW-1133">Transmembrane helix</keyword>
<evidence type="ECO:0000259" key="7">
    <source>
        <dbReference type="PROSITE" id="PS50850"/>
    </source>
</evidence>
<feature type="transmembrane region" description="Helical" evidence="6">
    <location>
        <begin position="172"/>
        <end position="195"/>
    </location>
</feature>
<comment type="subcellular location">
    <subcellularLocation>
        <location evidence="1">Membrane</location>
        <topology evidence="1">Multi-pass membrane protein</topology>
    </subcellularLocation>
</comment>
<dbReference type="InterPro" id="IPR020846">
    <property type="entry name" value="MFS_dom"/>
</dbReference>
<comment type="caution">
    <text evidence="8">The sequence shown here is derived from an EMBL/GenBank/DDBJ whole genome shotgun (WGS) entry which is preliminary data.</text>
</comment>
<dbReference type="InterPro" id="IPR005829">
    <property type="entry name" value="Sugar_transporter_CS"/>
</dbReference>
<feature type="transmembrane region" description="Helical" evidence="6">
    <location>
        <begin position="139"/>
        <end position="160"/>
    </location>
</feature>
<dbReference type="PROSITE" id="PS50850">
    <property type="entry name" value="MFS"/>
    <property type="match status" value="1"/>
</dbReference>
<feature type="transmembrane region" description="Helical" evidence="6">
    <location>
        <begin position="78"/>
        <end position="101"/>
    </location>
</feature>
<feature type="transmembrane region" description="Helical" evidence="6">
    <location>
        <begin position="463"/>
        <end position="483"/>
    </location>
</feature>
<dbReference type="SUPFAM" id="SSF103473">
    <property type="entry name" value="MFS general substrate transporter"/>
    <property type="match status" value="1"/>
</dbReference>
<feature type="transmembrane region" description="Helical" evidence="6">
    <location>
        <begin position="394"/>
        <end position="414"/>
    </location>
</feature>
<proteinExistence type="inferred from homology"/>
<keyword evidence="3 6" id="KW-0812">Transmembrane</keyword>
<feature type="transmembrane region" description="Helical" evidence="6">
    <location>
        <begin position="435"/>
        <end position="457"/>
    </location>
</feature>
<dbReference type="Pfam" id="PF00083">
    <property type="entry name" value="Sugar_tr"/>
    <property type="match status" value="1"/>
</dbReference>
<protein>
    <recommendedName>
        <fullName evidence="7">Major facilitator superfamily (MFS) profile domain-containing protein</fullName>
    </recommendedName>
</protein>
<feature type="domain" description="Major facilitator superfamily (MFS) profile" evidence="7">
    <location>
        <begin position="45"/>
        <end position="487"/>
    </location>
</feature>
<evidence type="ECO:0000256" key="2">
    <source>
        <dbReference type="ARBA" id="ARBA00010992"/>
    </source>
</evidence>
<gene>
    <name evidence="8" type="ORF">CLO192961_LOCUS280868</name>
</gene>